<dbReference type="InterPro" id="IPR016208">
    <property type="entry name" value="Ald_Oxase/xanthine_DH-like"/>
</dbReference>
<dbReference type="InterPro" id="IPR008274">
    <property type="entry name" value="AldOxase/xan_DH_MoCoBD1"/>
</dbReference>
<sequence length="890" mass="93911">MRFEVNGEPVEAAPFPGQCLRTLLRETGRTEVKKGCDAGDCGACGVLVDGEPVHSCIVPAHRVAGRSVTTVAGLGTPEHLSPVQQRFVEAAGFQCGFCTAGMVVTASTTTVQEADEADLPRLFKGNLCRCTGYRSIRDALAGRGATEERGVAGGIGRAVRAPAAERVVTGREAYTLDTATTALTHLAVLKSPHAAARIRRIDAGAALAMPGVLAVLTHEDVPQVLFSTGRHQNRLEDPDDTLILDPVLRFAGQRVAAVVAETIGLAEAACRAIAVDFEVLPAVFDPEAARRPGAPLVHGDKDAAASRISEPTRNVVAQKHGELGSVDAALEEADVVVSGSWRTARVAHASLETHATRGWLDADGRLVLRTSSQVPYLVHAELCRILGLEPDRLRVFTARVGGGFGGKQELLTEDLVALAVLRTGRPVQYEFTREDEFTNAPLRHPKRVEVTLGATADGVLTAMDVDVLADTGSYGNHGPGVLFHGSHESLALYRTPNRRVDAESVYTNNPPSGAFRGYGLGQVMFALESAMDEVARRVGISPFELRRRNAIRPGDPILVTDADEETDLQYGGYGLPEALDLAEAALAEPGEPVPTGPDWRVGEGMAVGMIATMPPRGHFSEVRLTLDADGGASLDVGTAEFGNGTTTVHAQIVAELLAIAPDRVRIRSSDTDGARYDTGAFGSAGTVVAGKAVHLAALTMRDRVLAAAGPGAALEAGGVRTVTGLRPLGGFAPLETTGSADGTPRGLAFNVHAFRVAVHTGTGEVRILKSVQGVDAGTVLNPEQLRGQVEGGTAQAIGSALYEEVQVVDGHVVTRTFRNYHIPQMADVPTTEVLFAGTYDDLGPFGAKSMSEAPYNPVAPALANAIRDAIGVRPFELPMSRDRIWRLLHP</sequence>
<keyword evidence="8" id="KW-1185">Reference proteome</keyword>
<dbReference type="Gene3D" id="3.30.365.10">
    <property type="entry name" value="Aldehyde oxidase/xanthine dehydrogenase, molybdopterin binding domain"/>
    <property type="match status" value="5"/>
</dbReference>
<dbReference type="SUPFAM" id="SSF54665">
    <property type="entry name" value="CO dehydrogenase molybdoprotein N-domain-like"/>
    <property type="match status" value="1"/>
</dbReference>
<dbReference type="InterPro" id="IPR001041">
    <property type="entry name" value="2Fe-2S_ferredoxin-type"/>
</dbReference>
<dbReference type="GO" id="GO:0016491">
    <property type="term" value="F:oxidoreductase activity"/>
    <property type="evidence" value="ECO:0007669"/>
    <property type="project" value="UniProtKB-KW"/>
</dbReference>
<evidence type="ECO:0000256" key="3">
    <source>
        <dbReference type="ARBA" id="ARBA00022723"/>
    </source>
</evidence>
<dbReference type="SUPFAM" id="SSF47741">
    <property type="entry name" value="CO dehydrogenase ISP C-domain like"/>
    <property type="match status" value="1"/>
</dbReference>
<reference evidence="7 8" key="1">
    <citation type="submission" date="2019-03" db="EMBL/GenBank/DDBJ databases">
        <title>Genomic Encyclopedia of Archaeal and Bacterial Type Strains, Phase II (KMG-II): from individual species to whole genera.</title>
        <authorList>
            <person name="Goeker M."/>
        </authorList>
    </citation>
    <scope>NUCLEOTIDE SEQUENCE [LARGE SCALE GENOMIC DNA]</scope>
    <source>
        <strain evidence="7 8">DSM 24782</strain>
    </source>
</reference>
<dbReference type="PROSITE" id="PS51085">
    <property type="entry name" value="2FE2S_FER_2"/>
    <property type="match status" value="1"/>
</dbReference>
<feature type="domain" description="2Fe-2S ferredoxin-type" evidence="6">
    <location>
        <begin position="1"/>
        <end position="74"/>
    </location>
</feature>
<dbReference type="InterPro" id="IPR037165">
    <property type="entry name" value="AldOxase/xan_DH_Mopterin-bd_sf"/>
</dbReference>
<keyword evidence="2" id="KW-0500">Molybdenum</keyword>
<evidence type="ECO:0000256" key="5">
    <source>
        <dbReference type="ARBA" id="ARBA00023004"/>
    </source>
</evidence>
<keyword evidence="3" id="KW-0479">Metal-binding</keyword>
<accession>A0A4R7FP99</accession>
<dbReference type="GO" id="GO:0051537">
    <property type="term" value="F:2 iron, 2 sulfur cluster binding"/>
    <property type="evidence" value="ECO:0007669"/>
    <property type="project" value="InterPro"/>
</dbReference>
<evidence type="ECO:0000313" key="8">
    <source>
        <dbReference type="Proteomes" id="UP000295344"/>
    </source>
</evidence>
<dbReference type="PROSITE" id="PS00197">
    <property type="entry name" value="2FE2S_FER_1"/>
    <property type="match status" value="1"/>
</dbReference>
<dbReference type="CDD" id="cd00207">
    <property type="entry name" value="fer2"/>
    <property type="match status" value="1"/>
</dbReference>
<dbReference type="InterPro" id="IPR046867">
    <property type="entry name" value="AldOxase/xan_DH_MoCoBD2"/>
</dbReference>
<dbReference type="InterPro" id="IPR012675">
    <property type="entry name" value="Beta-grasp_dom_sf"/>
</dbReference>
<dbReference type="EMBL" id="SOAM01000001">
    <property type="protein sequence ID" value="TDS79561.1"/>
    <property type="molecule type" value="Genomic_DNA"/>
</dbReference>
<evidence type="ECO:0000259" key="6">
    <source>
        <dbReference type="PROSITE" id="PS51085"/>
    </source>
</evidence>
<evidence type="ECO:0000256" key="4">
    <source>
        <dbReference type="ARBA" id="ARBA00023002"/>
    </source>
</evidence>
<dbReference type="PANTHER" id="PTHR11908">
    <property type="entry name" value="XANTHINE DEHYDROGENASE"/>
    <property type="match status" value="1"/>
</dbReference>
<keyword evidence="5" id="KW-0408">Iron</keyword>
<evidence type="ECO:0000256" key="1">
    <source>
        <dbReference type="ARBA" id="ARBA00006849"/>
    </source>
</evidence>
<dbReference type="Pfam" id="PF01315">
    <property type="entry name" value="Ald_Xan_dh_C"/>
    <property type="match status" value="1"/>
</dbReference>
<dbReference type="Pfam" id="PF01799">
    <property type="entry name" value="Fer2_2"/>
    <property type="match status" value="1"/>
</dbReference>
<dbReference type="PANTHER" id="PTHR11908:SF132">
    <property type="entry name" value="ALDEHYDE OXIDASE 1-RELATED"/>
    <property type="match status" value="1"/>
</dbReference>
<dbReference type="RefSeq" id="WP_133763848.1">
    <property type="nucleotide sequence ID" value="NZ_BAAARP010000001.1"/>
</dbReference>
<dbReference type="Proteomes" id="UP000295344">
    <property type="component" value="Unassembled WGS sequence"/>
</dbReference>
<dbReference type="AlphaFoldDB" id="A0A4R7FP99"/>
<dbReference type="Gene3D" id="1.10.150.120">
    <property type="entry name" value="[2Fe-2S]-binding domain"/>
    <property type="match status" value="1"/>
</dbReference>
<comment type="similarity">
    <text evidence="1">Belongs to the xanthine dehydrogenase family.</text>
</comment>
<dbReference type="OrthoDB" id="9758509at2"/>
<proteinExistence type="inferred from homology"/>
<keyword evidence="4" id="KW-0560">Oxidoreductase</keyword>
<dbReference type="Gene3D" id="3.90.1170.50">
    <property type="entry name" value="Aldehyde oxidase/xanthine dehydrogenase, a/b hammerhead"/>
    <property type="match status" value="1"/>
</dbReference>
<dbReference type="Pfam" id="PF00111">
    <property type="entry name" value="Fer2"/>
    <property type="match status" value="1"/>
</dbReference>
<evidence type="ECO:0000313" key="7">
    <source>
        <dbReference type="EMBL" id="TDS79561.1"/>
    </source>
</evidence>
<comment type="caution">
    <text evidence="7">The sequence shown here is derived from an EMBL/GenBank/DDBJ whole genome shotgun (WGS) entry which is preliminary data.</text>
</comment>
<gene>
    <name evidence="7" type="ORF">CLV52_0092</name>
</gene>
<protein>
    <submittedName>
        <fullName evidence="7">CO/xanthine dehydrogenase Mo-binding subunit</fullName>
    </submittedName>
</protein>
<dbReference type="SUPFAM" id="SSF54292">
    <property type="entry name" value="2Fe-2S ferredoxin-like"/>
    <property type="match status" value="1"/>
</dbReference>
<dbReference type="InterPro" id="IPR006058">
    <property type="entry name" value="2Fe2S_fd_BS"/>
</dbReference>
<dbReference type="InterPro" id="IPR036856">
    <property type="entry name" value="Ald_Oxase/Xan_DH_a/b_sf"/>
</dbReference>
<dbReference type="Pfam" id="PF20256">
    <property type="entry name" value="MoCoBD_2"/>
    <property type="match status" value="1"/>
</dbReference>
<organism evidence="7 8">
    <name type="scientific">Amnibacterium kyonggiense</name>
    <dbReference type="NCBI Taxonomy" id="595671"/>
    <lineage>
        <taxon>Bacteria</taxon>
        <taxon>Bacillati</taxon>
        <taxon>Actinomycetota</taxon>
        <taxon>Actinomycetes</taxon>
        <taxon>Micrococcales</taxon>
        <taxon>Microbacteriaceae</taxon>
        <taxon>Amnibacterium</taxon>
    </lineage>
</organism>
<name>A0A4R7FP99_9MICO</name>
<dbReference type="InterPro" id="IPR036884">
    <property type="entry name" value="2Fe-2S-bd_dom_sf"/>
</dbReference>
<dbReference type="SMART" id="SM01008">
    <property type="entry name" value="Ald_Xan_dh_C"/>
    <property type="match status" value="1"/>
</dbReference>
<dbReference type="InterPro" id="IPR002888">
    <property type="entry name" value="2Fe-2S-bd"/>
</dbReference>
<dbReference type="GO" id="GO:0005506">
    <property type="term" value="F:iron ion binding"/>
    <property type="evidence" value="ECO:0007669"/>
    <property type="project" value="InterPro"/>
</dbReference>
<dbReference type="Gene3D" id="3.10.20.30">
    <property type="match status" value="1"/>
</dbReference>
<dbReference type="InterPro" id="IPR000674">
    <property type="entry name" value="Ald_Oxase/Xan_DH_a/b"/>
</dbReference>
<dbReference type="InterPro" id="IPR036010">
    <property type="entry name" value="2Fe-2S_ferredoxin-like_sf"/>
</dbReference>
<dbReference type="SUPFAM" id="SSF56003">
    <property type="entry name" value="Molybdenum cofactor-binding domain"/>
    <property type="match status" value="1"/>
</dbReference>
<dbReference type="Pfam" id="PF02738">
    <property type="entry name" value="MoCoBD_1"/>
    <property type="match status" value="1"/>
</dbReference>
<evidence type="ECO:0000256" key="2">
    <source>
        <dbReference type="ARBA" id="ARBA00022505"/>
    </source>
</evidence>